<feature type="compositionally biased region" description="Basic and acidic residues" evidence="7">
    <location>
        <begin position="24"/>
        <end position="35"/>
    </location>
</feature>
<sequence length="1221" mass="140802">MERAYQSTSTGSRHNTPDTVPPPRPHERRDSKEGDELVKQLLEFIEGLKKGKRELEARIKELEAELAEYASKRTVQLKELHEARNHRETQRIELDSWRTRYSELKVQLSKAENDLLRARDLKSEISREFMNLKRTHENTEFRLKKAEERIQESIQEQKNAEMRHEETAEEARKARDELSDARSELQAQKAENARLEKSNDALAQKMWTAKEKFQETLKELNAQVEAMEKLKRAAERQRDEAIQKSTQLEQENLKLENQMHKLGLEVKQLEKSDGRLRIQIDECEAKLKAAEESKLVLMKSCETAEKDRTEAMSMYARLEHSHETILAENRRLRAEIDDWKRSDSQRLTSIEEFNSKLVVLGDEKESLEAKNAKLREMVGTLKTSIAQIDRELEKKTEDNRIIQRSKDMIAVELNQARVELQRALSDYEGLQRSMAESERGQEADNRRLREKLDSLTAELQTVRMEHQDELRQMHHKTTDLEVRHFEQLQKFSSENKENVHRAAYDFDRISELERRLVEMKTENAKLEDIAQKSIEKCEELKERASIAEQMNSKMAHNEAEARLKVTHLEREIEKLQNSQTDESSVSQVRFSDTISTMPVVHEEEEEPEEDYDDEEEDDGETIAESEADHQRETAAPIGFRYTNNMYQVKTSSYEMKKEPLDYVGVPLLRGDRLSSSTSQLEEHKPTPTKTLSKVKSSMSTSVLGTMRHDIPHRFKSSIAWKHGMCAVCVQAIPSFRYYYKCQECGMCIHRRCAVEALHTCSLPQGCEDFYLDNTLRDSPKEIDNKVVVKNGCVLMATNPDGPWSKYWVSMNGDKLSFYDSEALATFDGNCRMTISMTDDKWRIHSGTPAVRNVSKELAIEIQTKSGFLYLAVSTPRTRQLWVRALQRATNRRLFVKRRSSTVPVRNTPFLTMNYPENLSIHSTLLVEEFFLIAAQEGLYAVRNTQIQTSALMRIPGFCDVYHMEILPELDRLLIIHGPIRELLLVELGFIGHLLAGQTPRFACYPVENITNCHLMVTSKNSNRRLVYAATTDTIFVLRVNSGGGLSTLTEIKTQEPCVCLLPTATGFAFGADDFHIITIDSKFSKRAVRVDNCPSDYPIAALSISEDEILLVYYNYGVFVDLEGRRSRRDNVEWSRVPLQLVYTEPFLYVVHFESLEVLEVAPYNRGINSETLKKDRDMYKCKNAHFTGLGTKPNDVIFAIEGSDRVELHAFNAGQPILKT</sequence>
<comment type="catalytic activity">
    <reaction evidence="4">
        <text>L-threonyl-[protein] + ATP = O-phospho-L-threonyl-[protein] + ADP + H(+)</text>
        <dbReference type="Rhea" id="RHEA:46608"/>
        <dbReference type="Rhea" id="RHEA-COMP:11060"/>
        <dbReference type="Rhea" id="RHEA-COMP:11605"/>
        <dbReference type="ChEBI" id="CHEBI:15378"/>
        <dbReference type="ChEBI" id="CHEBI:30013"/>
        <dbReference type="ChEBI" id="CHEBI:30616"/>
        <dbReference type="ChEBI" id="CHEBI:61977"/>
        <dbReference type="ChEBI" id="CHEBI:456216"/>
        <dbReference type="EC" id="2.7.11.1"/>
    </reaction>
</comment>
<evidence type="ECO:0000256" key="2">
    <source>
        <dbReference type="ARBA" id="ARBA00022723"/>
    </source>
</evidence>
<feature type="compositionally biased region" description="Polar residues" evidence="7">
    <location>
        <begin position="1"/>
        <end position="18"/>
    </location>
</feature>
<evidence type="ECO:0000259" key="9">
    <source>
        <dbReference type="PROSITE" id="PS50081"/>
    </source>
</evidence>
<evidence type="ECO:0000313" key="11">
    <source>
        <dbReference type="EMBL" id="TKR77395.1"/>
    </source>
</evidence>
<keyword evidence="1" id="KW-0597">Phosphoprotein</keyword>
<evidence type="ECO:0000256" key="7">
    <source>
        <dbReference type="SAM" id="MobiDB-lite"/>
    </source>
</evidence>
<dbReference type="Gene3D" id="3.30.60.20">
    <property type="match status" value="1"/>
</dbReference>
<dbReference type="GO" id="GO:0005737">
    <property type="term" value="C:cytoplasm"/>
    <property type="evidence" value="ECO:0007669"/>
    <property type="project" value="TreeGrafter"/>
</dbReference>
<dbReference type="SMART" id="SM00233">
    <property type="entry name" value="PH"/>
    <property type="match status" value="1"/>
</dbReference>
<feature type="compositionally biased region" description="Basic and acidic residues" evidence="7">
    <location>
        <begin position="158"/>
        <end position="183"/>
    </location>
</feature>
<accession>A0A4V6A207</accession>
<feature type="domain" description="CNH" evidence="10">
    <location>
        <begin position="917"/>
        <end position="1186"/>
    </location>
</feature>
<dbReference type="Proteomes" id="UP000298663">
    <property type="component" value="Unassembled WGS sequence"/>
</dbReference>
<dbReference type="Pfam" id="PF00169">
    <property type="entry name" value="PH"/>
    <property type="match status" value="1"/>
</dbReference>
<evidence type="ECO:0000313" key="12">
    <source>
        <dbReference type="Proteomes" id="UP000298663"/>
    </source>
</evidence>
<dbReference type="PROSITE" id="PS00479">
    <property type="entry name" value="ZF_DAG_PE_1"/>
    <property type="match status" value="1"/>
</dbReference>
<reference evidence="11 12" key="1">
    <citation type="journal article" date="2015" name="Genome Biol.">
        <title>Comparative genomics of Steinernema reveals deeply conserved gene regulatory networks.</title>
        <authorList>
            <person name="Dillman A.R."/>
            <person name="Macchietto M."/>
            <person name="Porter C.F."/>
            <person name="Rogers A."/>
            <person name="Williams B."/>
            <person name="Antoshechkin I."/>
            <person name="Lee M.M."/>
            <person name="Goodwin Z."/>
            <person name="Lu X."/>
            <person name="Lewis E.E."/>
            <person name="Goodrich-Blair H."/>
            <person name="Stock S.P."/>
            <person name="Adams B.J."/>
            <person name="Sternberg P.W."/>
            <person name="Mortazavi A."/>
        </authorList>
    </citation>
    <scope>NUCLEOTIDE SEQUENCE [LARGE SCALE GENOMIC DNA]</scope>
    <source>
        <strain evidence="11 12">ALL</strain>
    </source>
</reference>
<dbReference type="InterPro" id="IPR002219">
    <property type="entry name" value="PKC_DAG/PE"/>
</dbReference>
<dbReference type="InterPro" id="IPR011993">
    <property type="entry name" value="PH-like_dom_sf"/>
</dbReference>
<feature type="coiled-coil region" evidence="6">
    <location>
        <begin position="315"/>
        <end position="384"/>
    </location>
</feature>
<dbReference type="PANTHER" id="PTHR22988">
    <property type="entry name" value="MYOTONIC DYSTROPHY S/T KINASE-RELATED"/>
    <property type="match status" value="1"/>
</dbReference>
<feature type="region of interest" description="Disordered" evidence="7">
    <location>
        <begin position="1"/>
        <end position="35"/>
    </location>
</feature>
<dbReference type="PROSITE" id="PS50219">
    <property type="entry name" value="CNH"/>
    <property type="match status" value="1"/>
</dbReference>
<comment type="catalytic activity">
    <reaction evidence="5">
        <text>L-seryl-[protein] + ATP = O-phospho-L-seryl-[protein] + ADP + H(+)</text>
        <dbReference type="Rhea" id="RHEA:17989"/>
        <dbReference type="Rhea" id="RHEA-COMP:9863"/>
        <dbReference type="Rhea" id="RHEA-COMP:11604"/>
        <dbReference type="ChEBI" id="CHEBI:15378"/>
        <dbReference type="ChEBI" id="CHEBI:29999"/>
        <dbReference type="ChEBI" id="CHEBI:30616"/>
        <dbReference type="ChEBI" id="CHEBI:83421"/>
        <dbReference type="ChEBI" id="CHEBI:456216"/>
        <dbReference type="EC" id="2.7.11.1"/>
    </reaction>
</comment>
<evidence type="ECO:0000256" key="1">
    <source>
        <dbReference type="ARBA" id="ARBA00022553"/>
    </source>
</evidence>
<name>A0A4V6A207_STECR</name>
<feature type="compositionally biased region" description="Acidic residues" evidence="7">
    <location>
        <begin position="602"/>
        <end position="625"/>
    </location>
</feature>
<comment type="caution">
    <text evidence="11">The sequence shown here is derived from an EMBL/GenBank/DDBJ whole genome shotgun (WGS) entry which is preliminary data.</text>
</comment>
<dbReference type="CDD" id="cd20814">
    <property type="entry name" value="CRIK"/>
    <property type="match status" value="1"/>
</dbReference>
<dbReference type="GO" id="GO:0031032">
    <property type="term" value="P:actomyosin structure organization"/>
    <property type="evidence" value="ECO:0007669"/>
    <property type="project" value="TreeGrafter"/>
</dbReference>
<reference evidence="11 12" key="2">
    <citation type="journal article" date="2019" name="G3 (Bethesda)">
        <title>Hybrid Assembly of the Genome of the Entomopathogenic Nematode Steinernema carpocapsae Identifies the X-Chromosome.</title>
        <authorList>
            <person name="Serra L."/>
            <person name="Macchietto M."/>
            <person name="Macias-Munoz A."/>
            <person name="McGill C.J."/>
            <person name="Rodriguez I.M."/>
            <person name="Rodriguez B."/>
            <person name="Murad R."/>
            <person name="Mortazavi A."/>
        </authorList>
    </citation>
    <scope>NUCLEOTIDE SEQUENCE [LARGE SCALE GENOMIC DNA]</scope>
    <source>
        <strain evidence="11 12">ALL</strain>
    </source>
</reference>
<evidence type="ECO:0000256" key="6">
    <source>
        <dbReference type="SAM" id="Coils"/>
    </source>
</evidence>
<dbReference type="Gene3D" id="2.30.29.30">
    <property type="entry name" value="Pleckstrin-homology domain (PH domain)/Phosphotyrosine-binding domain (PTB)"/>
    <property type="match status" value="1"/>
</dbReference>
<dbReference type="EMBL" id="AZBU02000005">
    <property type="protein sequence ID" value="TKR77395.1"/>
    <property type="molecule type" value="Genomic_DNA"/>
</dbReference>
<protein>
    <recommendedName>
        <fullName evidence="13">Non-specific serine/threonine protein kinase</fullName>
    </recommendedName>
</protein>
<dbReference type="SUPFAM" id="SSF50729">
    <property type="entry name" value="PH domain-like"/>
    <property type="match status" value="1"/>
</dbReference>
<keyword evidence="3" id="KW-0862">Zinc</keyword>
<dbReference type="SMART" id="SM00036">
    <property type="entry name" value="CNH"/>
    <property type="match status" value="1"/>
</dbReference>
<dbReference type="STRING" id="34508.A0A4V6A207"/>
<evidence type="ECO:0000256" key="5">
    <source>
        <dbReference type="ARBA" id="ARBA00048679"/>
    </source>
</evidence>
<evidence type="ECO:0008006" key="13">
    <source>
        <dbReference type="Google" id="ProtNLM"/>
    </source>
</evidence>
<dbReference type="InterPro" id="IPR001849">
    <property type="entry name" value="PH_domain"/>
</dbReference>
<keyword evidence="6" id="KW-0175">Coiled coil</keyword>
<dbReference type="InterPro" id="IPR001180">
    <property type="entry name" value="CNH_dom"/>
</dbReference>
<dbReference type="InterPro" id="IPR046349">
    <property type="entry name" value="C1-like_sf"/>
</dbReference>
<dbReference type="InterPro" id="IPR050839">
    <property type="entry name" value="Rho-assoc_Ser/Thr_Kinase"/>
</dbReference>
<keyword evidence="12" id="KW-1185">Reference proteome</keyword>
<evidence type="ECO:0000259" key="10">
    <source>
        <dbReference type="PROSITE" id="PS50219"/>
    </source>
</evidence>
<evidence type="ECO:0000256" key="3">
    <source>
        <dbReference type="ARBA" id="ARBA00022833"/>
    </source>
</evidence>
<feature type="region of interest" description="Disordered" evidence="7">
    <location>
        <begin position="575"/>
        <end position="636"/>
    </location>
</feature>
<keyword evidence="2" id="KW-0479">Metal-binding</keyword>
<dbReference type="AlphaFoldDB" id="A0A4V6A207"/>
<dbReference type="Pfam" id="PF00780">
    <property type="entry name" value="CNH"/>
    <property type="match status" value="1"/>
</dbReference>
<gene>
    <name evidence="11" type="ORF">L596_018378</name>
</gene>
<dbReference type="OrthoDB" id="5919042at2759"/>
<feature type="domain" description="Phorbol-ester/DAG-type" evidence="9">
    <location>
        <begin position="711"/>
        <end position="760"/>
    </location>
</feature>
<dbReference type="PANTHER" id="PTHR22988:SF71">
    <property type="entry name" value="CITRON RHO-INTERACTING KINASE"/>
    <property type="match status" value="1"/>
</dbReference>
<evidence type="ECO:0000259" key="8">
    <source>
        <dbReference type="PROSITE" id="PS50003"/>
    </source>
</evidence>
<dbReference type="GO" id="GO:0046872">
    <property type="term" value="F:metal ion binding"/>
    <property type="evidence" value="ECO:0007669"/>
    <property type="project" value="UniProtKB-KW"/>
</dbReference>
<dbReference type="GO" id="GO:0005856">
    <property type="term" value="C:cytoskeleton"/>
    <property type="evidence" value="ECO:0007669"/>
    <property type="project" value="TreeGrafter"/>
</dbReference>
<feature type="domain" description="PH" evidence="8">
    <location>
        <begin position="786"/>
        <end position="890"/>
    </location>
</feature>
<dbReference type="PROSITE" id="PS50081">
    <property type="entry name" value="ZF_DAG_PE_2"/>
    <property type="match status" value="1"/>
</dbReference>
<proteinExistence type="predicted"/>
<evidence type="ECO:0000256" key="4">
    <source>
        <dbReference type="ARBA" id="ARBA00047899"/>
    </source>
</evidence>
<organism evidence="11 12">
    <name type="scientific">Steinernema carpocapsae</name>
    <name type="common">Entomopathogenic nematode</name>
    <dbReference type="NCBI Taxonomy" id="34508"/>
    <lineage>
        <taxon>Eukaryota</taxon>
        <taxon>Metazoa</taxon>
        <taxon>Ecdysozoa</taxon>
        <taxon>Nematoda</taxon>
        <taxon>Chromadorea</taxon>
        <taxon>Rhabditida</taxon>
        <taxon>Tylenchina</taxon>
        <taxon>Panagrolaimomorpha</taxon>
        <taxon>Strongyloidoidea</taxon>
        <taxon>Steinernematidae</taxon>
        <taxon>Steinernema</taxon>
    </lineage>
</organism>
<feature type="coiled-coil region" evidence="6">
    <location>
        <begin position="410"/>
        <end position="472"/>
    </location>
</feature>
<feature type="region of interest" description="Disordered" evidence="7">
    <location>
        <begin position="155"/>
        <end position="196"/>
    </location>
</feature>
<dbReference type="SUPFAM" id="SSF57889">
    <property type="entry name" value="Cysteine-rich domain"/>
    <property type="match status" value="1"/>
</dbReference>
<dbReference type="GO" id="GO:0004674">
    <property type="term" value="F:protein serine/threonine kinase activity"/>
    <property type="evidence" value="ECO:0007669"/>
    <property type="project" value="UniProtKB-EC"/>
</dbReference>
<dbReference type="PROSITE" id="PS50003">
    <property type="entry name" value="PH_DOMAIN"/>
    <property type="match status" value="1"/>
</dbReference>
<feature type="compositionally biased region" description="Polar residues" evidence="7">
    <location>
        <begin position="575"/>
        <end position="596"/>
    </location>
</feature>